<dbReference type="Proteomes" id="UP000185478">
    <property type="component" value="Chromosome"/>
</dbReference>
<dbReference type="KEGG" id="caqu:CAQU_10205"/>
<protein>
    <submittedName>
        <fullName evidence="1">Pyridoxamine 5-phosphate oxidase</fullName>
    </submittedName>
</protein>
<dbReference type="OrthoDB" id="7062584at2"/>
<sequence length="139" mass="15823">MSNHEAITVLDRTDALNRMSEVSLGRIVVRRKDDMDIFPVNYVIDNEIIYLRTAEGNKLFSLALNNDVLFEADHVDNGHAWSVVVKGRAEVLKDAEAIHHADSLPLKPWVPTLKYNYVTITPTEVSGREFDLGEEPERY</sequence>
<dbReference type="Pfam" id="PF12900">
    <property type="entry name" value="Pyridox_ox_2"/>
    <property type="match status" value="1"/>
</dbReference>
<dbReference type="Gene3D" id="2.30.110.10">
    <property type="entry name" value="Electron Transport, Fmn-binding Protein, Chain A"/>
    <property type="match status" value="1"/>
</dbReference>
<keyword evidence="2" id="KW-1185">Reference proteome</keyword>
<proteinExistence type="predicted"/>
<dbReference type="AlphaFoldDB" id="A0A1L7CHN8"/>
<dbReference type="InterPro" id="IPR024747">
    <property type="entry name" value="Pyridox_Oxase-rel"/>
</dbReference>
<dbReference type="EMBL" id="CP009245">
    <property type="protein sequence ID" value="APT85367.1"/>
    <property type="molecule type" value="Genomic_DNA"/>
</dbReference>
<gene>
    <name evidence="1" type="ORF">CAQU_10205</name>
</gene>
<dbReference type="STRING" id="1431546.CAQU_10205"/>
<name>A0A1L7CHN8_9CORY</name>
<reference evidence="1 2" key="1">
    <citation type="submission" date="2014-08" db="EMBL/GenBank/DDBJ databases">
        <title>Complete genome sequence of Corynebacterium aquilae S-613T(T) (=DSM 44791(T)), isolated from the choana of a healthy golden eagle.</title>
        <authorList>
            <person name="Ruckert C."/>
            <person name="Albersmeier A."/>
            <person name="Winkler A."/>
            <person name="Kalinowski J."/>
        </authorList>
    </citation>
    <scope>NUCLEOTIDE SEQUENCE [LARGE SCALE GENOMIC DNA]</scope>
    <source>
        <strain evidence="1 2">S-613</strain>
    </source>
</reference>
<evidence type="ECO:0000313" key="1">
    <source>
        <dbReference type="EMBL" id="APT85367.1"/>
    </source>
</evidence>
<dbReference type="SUPFAM" id="SSF50475">
    <property type="entry name" value="FMN-binding split barrel"/>
    <property type="match status" value="1"/>
</dbReference>
<organism evidence="1 2">
    <name type="scientific">Corynebacterium aquilae DSM 44791</name>
    <dbReference type="NCBI Taxonomy" id="1431546"/>
    <lineage>
        <taxon>Bacteria</taxon>
        <taxon>Bacillati</taxon>
        <taxon>Actinomycetota</taxon>
        <taxon>Actinomycetes</taxon>
        <taxon>Mycobacteriales</taxon>
        <taxon>Corynebacteriaceae</taxon>
        <taxon>Corynebacterium</taxon>
    </lineage>
</organism>
<accession>A0A1L7CHN8</accession>
<dbReference type="RefSeq" id="WP_075727348.1">
    <property type="nucleotide sequence ID" value="NZ_CP009245.1"/>
</dbReference>
<evidence type="ECO:0000313" key="2">
    <source>
        <dbReference type="Proteomes" id="UP000185478"/>
    </source>
</evidence>
<dbReference type="InterPro" id="IPR012349">
    <property type="entry name" value="Split_barrel_FMN-bd"/>
</dbReference>